<dbReference type="AlphaFoldDB" id="B0CNV6"/>
<dbReference type="EMBL" id="DS547091">
    <property type="protein sequence ID" value="EDR15359.1"/>
    <property type="molecule type" value="Genomic_DNA"/>
</dbReference>
<evidence type="ECO:0000313" key="1">
    <source>
        <dbReference type="EMBL" id="EDR15359.1"/>
    </source>
</evidence>
<dbReference type="HOGENOM" id="CLU_097246_0_0_1"/>
<sequence>MAPLTVKIRHFNSKCGRLNWVSSKLYTFEFRDGIDMNRLPLDFDDMRDVWIVTKGDWQCNWRNIRRLEGVGHSDIIYAAPGLNFYHTTDRFLSMKKILQQRLITWEVGQDPSLLVIRSFDLLPLLCRHGRSSILPWIKFSLWVVRLRLHRFVTRAKGPVQLGTMSYGYEPDFSQYMKSQTEDDSLPPPYSVRIQRVTCSASGRTLHDRQDQEVSDPPILAVNDLMGRYLGGPHCVVGKVKINHIQGLKHT</sequence>
<accession>B0CNV6</accession>
<dbReference type="RefSeq" id="XP_001873567.1">
    <property type="nucleotide sequence ID" value="XM_001873532.1"/>
</dbReference>
<evidence type="ECO:0000313" key="2">
    <source>
        <dbReference type="Proteomes" id="UP000001194"/>
    </source>
</evidence>
<keyword evidence="2" id="KW-1185">Reference proteome</keyword>
<name>B0CNV6_LACBS</name>
<dbReference type="KEGG" id="lbc:LACBIDRAFT_301583"/>
<organism evidence="2">
    <name type="scientific">Laccaria bicolor (strain S238N-H82 / ATCC MYA-4686)</name>
    <name type="common">Bicoloured deceiver</name>
    <name type="synonym">Laccaria laccata var. bicolor</name>
    <dbReference type="NCBI Taxonomy" id="486041"/>
    <lineage>
        <taxon>Eukaryota</taxon>
        <taxon>Fungi</taxon>
        <taxon>Dikarya</taxon>
        <taxon>Basidiomycota</taxon>
        <taxon>Agaricomycotina</taxon>
        <taxon>Agaricomycetes</taxon>
        <taxon>Agaricomycetidae</taxon>
        <taxon>Agaricales</taxon>
        <taxon>Agaricineae</taxon>
        <taxon>Hydnangiaceae</taxon>
        <taxon>Laccaria</taxon>
    </lineage>
</organism>
<gene>
    <name evidence="1" type="ORF">LACBIDRAFT_301583</name>
</gene>
<dbReference type="OrthoDB" id="3084257at2759"/>
<protein>
    <submittedName>
        <fullName evidence="1">Predicted protein</fullName>
    </submittedName>
</protein>
<dbReference type="InParanoid" id="B0CNV6"/>
<dbReference type="Proteomes" id="UP000001194">
    <property type="component" value="Unassembled WGS sequence"/>
</dbReference>
<reference evidence="1 2" key="1">
    <citation type="journal article" date="2008" name="Nature">
        <title>The genome of Laccaria bicolor provides insights into mycorrhizal symbiosis.</title>
        <authorList>
            <person name="Martin F."/>
            <person name="Aerts A."/>
            <person name="Ahren D."/>
            <person name="Brun A."/>
            <person name="Danchin E.G.J."/>
            <person name="Duchaussoy F."/>
            <person name="Gibon J."/>
            <person name="Kohler A."/>
            <person name="Lindquist E."/>
            <person name="Pereda V."/>
            <person name="Salamov A."/>
            <person name="Shapiro H.J."/>
            <person name="Wuyts J."/>
            <person name="Blaudez D."/>
            <person name="Buee M."/>
            <person name="Brokstein P."/>
            <person name="Canbaeck B."/>
            <person name="Cohen D."/>
            <person name="Courty P.E."/>
            <person name="Coutinho P.M."/>
            <person name="Delaruelle C."/>
            <person name="Detter J.C."/>
            <person name="Deveau A."/>
            <person name="DiFazio S."/>
            <person name="Duplessis S."/>
            <person name="Fraissinet-Tachet L."/>
            <person name="Lucic E."/>
            <person name="Frey-Klett P."/>
            <person name="Fourrey C."/>
            <person name="Feussner I."/>
            <person name="Gay G."/>
            <person name="Grimwood J."/>
            <person name="Hoegger P.J."/>
            <person name="Jain P."/>
            <person name="Kilaru S."/>
            <person name="Labbe J."/>
            <person name="Lin Y.C."/>
            <person name="Legue V."/>
            <person name="Le Tacon F."/>
            <person name="Marmeisse R."/>
            <person name="Melayah D."/>
            <person name="Montanini B."/>
            <person name="Muratet M."/>
            <person name="Nehls U."/>
            <person name="Niculita-Hirzel H."/>
            <person name="Oudot-Le Secq M.P."/>
            <person name="Peter M."/>
            <person name="Quesneville H."/>
            <person name="Rajashekar B."/>
            <person name="Reich M."/>
            <person name="Rouhier N."/>
            <person name="Schmutz J."/>
            <person name="Yin T."/>
            <person name="Chalot M."/>
            <person name="Henrissat B."/>
            <person name="Kuees U."/>
            <person name="Lucas S."/>
            <person name="Van de Peer Y."/>
            <person name="Podila G.K."/>
            <person name="Polle A."/>
            <person name="Pukkila P.J."/>
            <person name="Richardson P.M."/>
            <person name="Rouze P."/>
            <person name="Sanders I.R."/>
            <person name="Stajich J.E."/>
            <person name="Tunlid A."/>
            <person name="Tuskan G."/>
            <person name="Grigoriev I.V."/>
        </authorList>
    </citation>
    <scope>NUCLEOTIDE SEQUENCE [LARGE SCALE GENOMIC DNA]</scope>
    <source>
        <strain evidence="2">S238N-H82 / ATCC MYA-4686</strain>
    </source>
</reference>
<proteinExistence type="predicted"/>
<dbReference type="GeneID" id="6068937"/>